<comment type="caution">
    <text evidence="3">The sequence shown here is derived from an EMBL/GenBank/DDBJ whole genome shotgun (WGS) entry which is preliminary data.</text>
</comment>
<evidence type="ECO:0008006" key="5">
    <source>
        <dbReference type="Google" id="ProtNLM"/>
    </source>
</evidence>
<feature type="region of interest" description="Disordered" evidence="1">
    <location>
        <begin position="26"/>
        <end position="113"/>
    </location>
</feature>
<name>A0A2V3UQK4_9SPHN</name>
<dbReference type="AlphaFoldDB" id="A0A2V3UQK4"/>
<protein>
    <recommendedName>
        <fullName evidence="5">Pentapeptide MXKDX repeat protein</fullName>
    </recommendedName>
</protein>
<feature type="compositionally biased region" description="Basic and acidic residues" evidence="1">
    <location>
        <begin position="49"/>
        <end position="58"/>
    </location>
</feature>
<evidence type="ECO:0000256" key="1">
    <source>
        <dbReference type="SAM" id="MobiDB-lite"/>
    </source>
</evidence>
<sequence>MALLSPKWAPLVSALAITAALGACSPASEADNVAATKTDTSTPEDDPSEIAREMHDQMNEGQAMHDSMKDGSMPHDQMGPAASHGPGMKGMGSKAATDAPPKDKADPMPMNDM</sequence>
<proteinExistence type="predicted"/>
<evidence type="ECO:0000313" key="3">
    <source>
        <dbReference type="EMBL" id="PXW68300.1"/>
    </source>
</evidence>
<dbReference type="PROSITE" id="PS51257">
    <property type="entry name" value="PROKAR_LIPOPROTEIN"/>
    <property type="match status" value="1"/>
</dbReference>
<evidence type="ECO:0000256" key="2">
    <source>
        <dbReference type="SAM" id="SignalP"/>
    </source>
</evidence>
<accession>A0A2V3UQK4</accession>
<dbReference type="OrthoDB" id="7433099at2"/>
<organism evidence="3 4">
    <name type="scientific">Blastomonas natatoria</name>
    <dbReference type="NCBI Taxonomy" id="34015"/>
    <lineage>
        <taxon>Bacteria</taxon>
        <taxon>Pseudomonadati</taxon>
        <taxon>Pseudomonadota</taxon>
        <taxon>Alphaproteobacteria</taxon>
        <taxon>Sphingomonadales</taxon>
        <taxon>Sphingomonadaceae</taxon>
        <taxon>Blastomonas</taxon>
    </lineage>
</organism>
<dbReference type="EMBL" id="QJJM01000018">
    <property type="protein sequence ID" value="PXW68300.1"/>
    <property type="molecule type" value="Genomic_DNA"/>
</dbReference>
<gene>
    <name evidence="3" type="ORF">C7451_11823</name>
</gene>
<reference evidence="3 4" key="1">
    <citation type="submission" date="2018-05" db="EMBL/GenBank/DDBJ databases">
        <title>Genomic Encyclopedia of Type Strains, Phase IV (KMG-IV): sequencing the most valuable type-strain genomes for metagenomic binning, comparative biology and taxonomic classification.</title>
        <authorList>
            <person name="Goeker M."/>
        </authorList>
    </citation>
    <scope>NUCLEOTIDE SEQUENCE [LARGE SCALE GENOMIC DNA]</scope>
    <source>
        <strain evidence="3 4">DSM 3183</strain>
    </source>
</reference>
<feature type="signal peptide" evidence="2">
    <location>
        <begin position="1"/>
        <end position="30"/>
    </location>
</feature>
<feature type="chain" id="PRO_5015841648" description="Pentapeptide MXKDX repeat protein" evidence="2">
    <location>
        <begin position="31"/>
        <end position="113"/>
    </location>
</feature>
<keyword evidence="4" id="KW-1185">Reference proteome</keyword>
<evidence type="ECO:0000313" key="4">
    <source>
        <dbReference type="Proteomes" id="UP000248014"/>
    </source>
</evidence>
<dbReference type="RefSeq" id="WP_110300204.1">
    <property type="nucleotide sequence ID" value="NZ_QJJM01000018.1"/>
</dbReference>
<dbReference type="Proteomes" id="UP000248014">
    <property type="component" value="Unassembled WGS sequence"/>
</dbReference>
<keyword evidence="2" id="KW-0732">Signal</keyword>